<keyword evidence="3" id="KW-1185">Reference proteome</keyword>
<evidence type="ECO:0000256" key="1">
    <source>
        <dbReference type="SAM" id="Coils"/>
    </source>
</evidence>
<dbReference type="EMBL" id="JARIHO010000003">
    <property type="protein sequence ID" value="KAJ7364171.1"/>
    <property type="molecule type" value="Genomic_DNA"/>
</dbReference>
<evidence type="ECO:0000313" key="3">
    <source>
        <dbReference type="Proteomes" id="UP001218218"/>
    </source>
</evidence>
<accession>A0AAD7AP28</accession>
<protein>
    <submittedName>
        <fullName evidence="2">Uncharacterized protein</fullName>
    </submittedName>
</protein>
<keyword evidence="1" id="KW-0175">Coiled coil</keyword>
<gene>
    <name evidence="2" type="ORF">DFH08DRAFT_910453</name>
</gene>
<comment type="caution">
    <text evidence="2">The sequence shown here is derived from an EMBL/GenBank/DDBJ whole genome shotgun (WGS) entry which is preliminary data.</text>
</comment>
<evidence type="ECO:0000313" key="2">
    <source>
        <dbReference type="EMBL" id="KAJ7364171.1"/>
    </source>
</evidence>
<name>A0AAD7AP28_9AGAR</name>
<organism evidence="2 3">
    <name type="scientific">Mycena albidolilacea</name>
    <dbReference type="NCBI Taxonomy" id="1033008"/>
    <lineage>
        <taxon>Eukaryota</taxon>
        <taxon>Fungi</taxon>
        <taxon>Dikarya</taxon>
        <taxon>Basidiomycota</taxon>
        <taxon>Agaricomycotina</taxon>
        <taxon>Agaricomycetes</taxon>
        <taxon>Agaricomycetidae</taxon>
        <taxon>Agaricales</taxon>
        <taxon>Marasmiineae</taxon>
        <taxon>Mycenaceae</taxon>
        <taxon>Mycena</taxon>
    </lineage>
</organism>
<reference evidence="2" key="1">
    <citation type="submission" date="2023-03" db="EMBL/GenBank/DDBJ databases">
        <title>Massive genome expansion in bonnet fungi (Mycena s.s.) driven by repeated elements and novel gene families across ecological guilds.</title>
        <authorList>
            <consortium name="Lawrence Berkeley National Laboratory"/>
            <person name="Harder C.B."/>
            <person name="Miyauchi S."/>
            <person name="Viragh M."/>
            <person name="Kuo A."/>
            <person name="Thoen E."/>
            <person name="Andreopoulos B."/>
            <person name="Lu D."/>
            <person name="Skrede I."/>
            <person name="Drula E."/>
            <person name="Henrissat B."/>
            <person name="Morin E."/>
            <person name="Kohler A."/>
            <person name="Barry K."/>
            <person name="LaButti K."/>
            <person name="Morin E."/>
            <person name="Salamov A."/>
            <person name="Lipzen A."/>
            <person name="Mereny Z."/>
            <person name="Hegedus B."/>
            <person name="Baldrian P."/>
            <person name="Stursova M."/>
            <person name="Weitz H."/>
            <person name="Taylor A."/>
            <person name="Grigoriev I.V."/>
            <person name="Nagy L.G."/>
            <person name="Martin F."/>
            <person name="Kauserud H."/>
        </authorList>
    </citation>
    <scope>NUCLEOTIDE SEQUENCE</scope>
    <source>
        <strain evidence="2">CBHHK002</strain>
    </source>
</reference>
<proteinExistence type="predicted"/>
<dbReference type="AlphaFoldDB" id="A0AAD7AP28"/>
<sequence length="631" mass="69908">MSILAHPVPFPQCCTVFKSLALLRRLEQRLNPLCAPPIPSQPSFLPTPTISAPCCTLEKPQTAPAIPPQTTLLQQPSKPFPTFAFTEAELNNTPDEYERTSYYNGITGDGDHPELVYRSNFLTTLFPKPVGGRHTCLPVKSLRGVFDTPLNGVWDTVGPEIRDLIKARKINWSSVDPARFLTHGPLGEEEMGSLGPVVIWVGVIPGSTSSDAAHEVSQEILALLLKNGVEDAVVEWREAVPRRLAGPPLMRHVGSNNATHYVRRFLTASLGIPLATEAMEEDAQGTLTFWFHENKDRDGNLSDKIYGVSNCHVLRKDTTVEYEHRGGAPEDHVRVCGMRRFQRGLDEIRKVIGDHTILADLCAREIVKLETKERQNAKEIRAKRRKLEDENEAIGDLEALHDEITKYWSDIRFHRNIGHVQYAAAVTVDVEGGTLNTSDWAAFLAAEVKVKDEFEGNVVDLGSKYSPQELTAMFYPLGGGATSFKFPEERKLRIEGCATKEDLANPAEFDSEGQRCLIVGKDGNTTDLTVGRYAGLVSFTLNEVGIESVELGIYNSGVKNAEAFSAKGDSGSLVWHMKNDKAHIVGQLHSGNNKGGSTSNHVTYCTPGWYFLDQIKKKFKHADFYHTTWSA</sequence>
<feature type="coiled-coil region" evidence="1">
    <location>
        <begin position="370"/>
        <end position="400"/>
    </location>
</feature>
<dbReference type="Proteomes" id="UP001218218">
    <property type="component" value="Unassembled WGS sequence"/>
</dbReference>